<reference evidence="2 3" key="1">
    <citation type="submission" date="2020-08" db="EMBL/GenBank/DDBJ databases">
        <authorList>
            <person name="Hejnol A."/>
        </authorList>
    </citation>
    <scope>NUCLEOTIDE SEQUENCE [LARGE SCALE GENOMIC DNA]</scope>
</reference>
<evidence type="ECO:0000313" key="3">
    <source>
        <dbReference type="Proteomes" id="UP000549394"/>
    </source>
</evidence>
<comment type="caution">
    <text evidence="2">The sequence shown here is derived from an EMBL/GenBank/DDBJ whole genome shotgun (WGS) entry which is preliminary data.</text>
</comment>
<evidence type="ECO:0000313" key="2">
    <source>
        <dbReference type="EMBL" id="CAD5122140.1"/>
    </source>
</evidence>
<sequence>MKSRSIFTYDVLLRKQPNRLTSSIERLKVFINTTSPLNELDDTYLSIGLDTGVASRHWNKGKFDFRSKKLLDLCQALSPATLRFGGNAADTLLFEPNSFMKSVKNFNFSGEDLTKLHTFTTKVGWKLMFDLNVLIRNHSKWDDTNTKKMLDFMIKNHQFQHFDFQLGNEPNAFKHTFNISLSPEELANDYLNLISVLRSPIYSKYFDKSLIVGPEITQPKNIRVLSYLKSYYLNGREAKMEDFLNETVMNKLEEEINNVKVLLRDLNIHKPIWITETSSAYGGGAPGLSDSFIAGFLWMEKLGMAAKLGVKKLFRQAIYGGNYALLDKKLNPLPDYWLTLLFKRLVGRKVFNVKLNNEDGVRAYCHCSNKFAQRNSLTLFVQNMKNCSVLLSAEYSYGTFQPEISVYSLTGHGPDGLLSKNVNLNGVKLALLQNRLPKLQPTISRSPITLPPYSFTFLLLQMDTRHILDTNSVVNRIDDTFLSVNIDGGAATTDWYSGVIQFSSKKFQQLCKNLAPASFRFGGTTADYLNYGDYPETPYSSKNFTILDYDTLYDFTKLVGWKLIFGVNALTRTSDGRWDSLNTKTLLDYIKSSNKNDLDFELGNEPDVFPPHLNITGARLAKDLAVFYRLIHSSRYGNYFKGSKLYSPDVTGPWISPNKYLKEYLSNIPVGTKLDAITIHHYYLDGRIAKLDDFLKIDTYDRLTRGLLDTLRVLKETGYEDTPLWLGETSSAFSGGAPGLSDVYVASFFWLDKLGVAAKLGLKKVARQQMLGGHYSLFDQQMNPNIDYWTSVLYKRLVGSAVFNTSTVPSKPGIRAYSHCSSKKYWNFPQGSLTFYAVNINNEPSHIHFGTESKEMLVFQLTSASDLKSKYAKLNGKILKYDGKMPDLKPELIYDSTIILPPYSLTFSVLPGANIDACKT</sequence>
<dbReference type="GO" id="GO:0005615">
    <property type="term" value="C:extracellular space"/>
    <property type="evidence" value="ECO:0007669"/>
    <property type="project" value="TreeGrafter"/>
</dbReference>
<keyword evidence="3" id="KW-1185">Reference proteome</keyword>
<gene>
    <name evidence="2" type="ORF">DGYR_LOCUS9990</name>
</gene>
<dbReference type="Gene3D" id="3.20.20.80">
    <property type="entry name" value="Glycosidases"/>
    <property type="match status" value="2"/>
</dbReference>
<dbReference type="InterPro" id="IPR017853">
    <property type="entry name" value="GH"/>
</dbReference>
<dbReference type="AlphaFoldDB" id="A0A7I8W0P2"/>
<dbReference type="GO" id="GO:0016798">
    <property type="term" value="F:hydrolase activity, acting on glycosyl bonds"/>
    <property type="evidence" value="ECO:0007669"/>
    <property type="project" value="InterPro"/>
</dbReference>
<dbReference type="OrthoDB" id="10066041at2759"/>
<dbReference type="Proteomes" id="UP000549394">
    <property type="component" value="Unassembled WGS sequence"/>
</dbReference>
<organism evidence="2 3">
    <name type="scientific">Dimorphilus gyrociliatus</name>
    <dbReference type="NCBI Taxonomy" id="2664684"/>
    <lineage>
        <taxon>Eukaryota</taxon>
        <taxon>Metazoa</taxon>
        <taxon>Spiralia</taxon>
        <taxon>Lophotrochozoa</taxon>
        <taxon>Annelida</taxon>
        <taxon>Polychaeta</taxon>
        <taxon>Polychaeta incertae sedis</taxon>
        <taxon>Dinophilidae</taxon>
        <taxon>Dimorphilus</taxon>
    </lineage>
</organism>
<dbReference type="GO" id="GO:0016020">
    <property type="term" value="C:membrane"/>
    <property type="evidence" value="ECO:0007669"/>
    <property type="project" value="InterPro"/>
</dbReference>
<dbReference type="Pfam" id="PF03662">
    <property type="entry name" value="Glyco_hydro_79n"/>
    <property type="match status" value="2"/>
</dbReference>
<proteinExistence type="inferred from homology"/>
<comment type="similarity">
    <text evidence="1">Belongs to the glycosyl hydrolase 79 family.</text>
</comment>
<protein>
    <submittedName>
        <fullName evidence="2">DgyrCDS10588</fullName>
    </submittedName>
</protein>
<dbReference type="EMBL" id="CAJFCJ010000016">
    <property type="protein sequence ID" value="CAD5122140.1"/>
    <property type="molecule type" value="Genomic_DNA"/>
</dbReference>
<dbReference type="PANTHER" id="PTHR46145:SF4">
    <property type="entry name" value="HEPARANASE"/>
    <property type="match status" value="1"/>
</dbReference>
<accession>A0A7I8W0P2</accession>
<name>A0A7I8W0P2_9ANNE</name>
<dbReference type="SUPFAM" id="SSF51445">
    <property type="entry name" value="(Trans)glycosidases"/>
    <property type="match status" value="2"/>
</dbReference>
<dbReference type="GO" id="GO:0031012">
    <property type="term" value="C:extracellular matrix"/>
    <property type="evidence" value="ECO:0007669"/>
    <property type="project" value="TreeGrafter"/>
</dbReference>
<evidence type="ECO:0000256" key="1">
    <source>
        <dbReference type="ARBA" id="ARBA00009800"/>
    </source>
</evidence>
<dbReference type="InterPro" id="IPR005199">
    <property type="entry name" value="Glyco_hydro_79"/>
</dbReference>
<dbReference type="PANTHER" id="PTHR46145">
    <property type="entry name" value="HEPARANASE"/>
    <property type="match status" value="1"/>
</dbReference>